<feature type="domain" description="P/Homo B" evidence="9">
    <location>
        <begin position="360"/>
        <end position="489"/>
    </location>
</feature>
<keyword evidence="3" id="KW-0732">Signal</keyword>
<dbReference type="KEGG" id="rsin:B6N60_01211"/>
<dbReference type="PROSITE" id="PS00137">
    <property type="entry name" value="SUBTILASE_HIS"/>
    <property type="match status" value="1"/>
</dbReference>
<dbReference type="GO" id="GO:0004252">
    <property type="term" value="F:serine-type endopeptidase activity"/>
    <property type="evidence" value="ECO:0007669"/>
    <property type="project" value="UniProtKB-UniRule"/>
</dbReference>
<dbReference type="PROSITE" id="PS00138">
    <property type="entry name" value="SUBTILASE_SER"/>
    <property type="match status" value="1"/>
</dbReference>
<reference evidence="10" key="1">
    <citation type="submission" date="2017-04" db="EMBL/GenBank/DDBJ databases">
        <title>Genome deletions in a multicellular cyanobacterial endosymbiont for morphological adaptation in marine diatoms.</title>
        <authorList>
            <person name="Wang Y."/>
            <person name="Gao H."/>
            <person name="Li R."/>
            <person name="Xu X."/>
        </authorList>
    </citation>
    <scope>NUCLEOTIDE SEQUENCE</scope>
    <source>
        <strain evidence="10">FACHB 800</strain>
    </source>
</reference>
<dbReference type="GO" id="GO:0016485">
    <property type="term" value="P:protein processing"/>
    <property type="evidence" value="ECO:0007669"/>
    <property type="project" value="TreeGrafter"/>
</dbReference>
<proteinExistence type="inferred from homology"/>
<dbReference type="PROSITE" id="PS00330">
    <property type="entry name" value="HEMOLYSIN_CALCIUM"/>
    <property type="match status" value="4"/>
</dbReference>
<dbReference type="Pfam" id="PF00082">
    <property type="entry name" value="Peptidase_S8"/>
    <property type="match status" value="1"/>
</dbReference>
<dbReference type="InterPro" id="IPR018511">
    <property type="entry name" value="Hemolysin-typ_Ca-bd_CS"/>
</dbReference>
<dbReference type="Gene3D" id="3.40.50.200">
    <property type="entry name" value="Peptidase S8/S53 domain"/>
    <property type="match status" value="1"/>
</dbReference>
<dbReference type="CDD" id="cd04059">
    <property type="entry name" value="Peptidases_S8_Protein_convertases_Kexins_Furin-like"/>
    <property type="match status" value="1"/>
</dbReference>
<comment type="similarity">
    <text evidence="1">Belongs to the peptidase S8 family. Furin subfamily.</text>
</comment>
<dbReference type="InterPro" id="IPR023828">
    <property type="entry name" value="Peptidase_S8_Ser-AS"/>
</dbReference>
<dbReference type="InterPro" id="IPR022398">
    <property type="entry name" value="Peptidase_S8_His-AS"/>
</dbReference>
<keyword evidence="5 8" id="KW-0720">Serine protease</keyword>
<dbReference type="PANTHER" id="PTHR42884">
    <property type="entry name" value="PROPROTEIN CONVERTASE SUBTILISIN/KEXIN-RELATED"/>
    <property type="match status" value="1"/>
</dbReference>
<dbReference type="InterPro" id="IPR011049">
    <property type="entry name" value="Serralysin-like_metalloprot_C"/>
</dbReference>
<dbReference type="InterPro" id="IPR002884">
    <property type="entry name" value="P_dom"/>
</dbReference>
<dbReference type="SUPFAM" id="SSF49785">
    <property type="entry name" value="Galactose-binding domain-like"/>
    <property type="match status" value="1"/>
</dbReference>
<dbReference type="InterPro" id="IPR008979">
    <property type="entry name" value="Galactose-bd-like_sf"/>
</dbReference>
<keyword evidence="2 8" id="KW-0645">Protease</keyword>
<dbReference type="InterPro" id="IPR036852">
    <property type="entry name" value="Peptidase_S8/S53_dom_sf"/>
</dbReference>
<sequence length="1098" mass="115341">MSKIPNDPLFSQQWYLQNLGQSGGIPGLDINVVNVWEDYTGKGVIVAVVDDGVDYTHPDLAPNYNSNLDYDFAQDNHNGAPKTDGDSHGTSVAGIIGAKGGNGIGIVGVAYNATLTSFRLGFSGDSIDSSTEEGRVFDNLMNVDIASNSWGYPYAFSDNFQSPPFSLALTAIENAVTNGRGGKGTVIVFAAGNEYEYNLNTGYYTYQRLRYTIAVAALLDNGLASYYSTPGAAVLISAFGSDIPGSIVTTDRVGAAGYDSGNYTNDFNGTSAATPMVSGVVALMLEANPHLGYRDVQEILAYSARKNDASNPGWATNGAKNWNGGGLHVNHDYGFGLIDALAAVRLAETWHQQSTAADSTVGQQEQVVSASSSPNLAIPDDNPSGISDTITITSGLLIDRVEVDLDISHSLAADLVVTLISPDGTESILVNRPPNGSNDDEDIKFRFSTTHHWGETGVGRWRLKVKDVQGADVGKLNSWTLNLYGGEINHNNTYIYTNEFSQFTTAADVSRKTLTDNRGIDIINAAAITSHLNLNLNPGTVSTLGGDKLTIAAGTVIEKAFGGDGNDTIRGNSAVNTLNGGRGSDRLLGYQGNDILVGGKGNDTLDGGIGADKLNGGDGDDLYLVENLLDTVNEIGNTGIDTVKSSLWRYILPGNVERLTLSGTKNSKGYGNTLNNLLTGNSGDNILRGFNGSDSLYGGRGNDLLYGDRGNDVLDGNEGSDTIIGGLGNDVYYVDSSLDVVEETASGIDTVYSSALSFTLAENIENLTLLGTENISGTGNSQNNVIIGNSGNNTLDGGAGYDRLNGGDGNDVYYIDSPSDVVNEINTSGIDTVYSSIVNVTLARNFENLNLVGTNNINGTGNNLNNLLRGNSGKNILRGGNGHDTLNGGKGADTLHGGSGNDVYYVDNLLDVVKENNGAGIDTVYSSALNFTLAENVENLRLTGNGNISGTGNELNNAIAGNRGNNTLIGGIGYDQIIGGAGNDLIIGTTVDTVQDIDILTGGLGADTFVLGSIDGVFYNYLGARNYARIEDFSLSQNDAIQMYGDASQYSLKTFSDGTLLYLKGIDGSSDDLIAMIQGINSGLDLTASYFSFVQAVS</sequence>
<evidence type="ECO:0000256" key="7">
    <source>
        <dbReference type="PIRSR" id="PIRSR615500-1"/>
    </source>
</evidence>
<dbReference type="PROSITE" id="PS51829">
    <property type="entry name" value="P_HOMO_B"/>
    <property type="match status" value="1"/>
</dbReference>
<dbReference type="PROSITE" id="PS51892">
    <property type="entry name" value="SUBTILASE"/>
    <property type="match status" value="1"/>
</dbReference>
<dbReference type="PRINTS" id="PR00723">
    <property type="entry name" value="SUBTILISIN"/>
</dbReference>
<keyword evidence="11" id="KW-1185">Reference proteome</keyword>
<dbReference type="InterPro" id="IPR015500">
    <property type="entry name" value="Peptidase_S8_subtilisin-rel"/>
</dbReference>
<dbReference type="Gene3D" id="2.150.10.10">
    <property type="entry name" value="Serralysin-like metalloprotease, C-terminal"/>
    <property type="match status" value="5"/>
</dbReference>
<name>A0A975Y3V6_9NOST</name>
<dbReference type="Pfam" id="PF00353">
    <property type="entry name" value="HemolysinCabind"/>
    <property type="match status" value="6"/>
</dbReference>
<accession>A0A975Y3V6</accession>
<dbReference type="PROSITE" id="PS00136">
    <property type="entry name" value="SUBTILASE_ASP"/>
    <property type="match status" value="1"/>
</dbReference>
<evidence type="ECO:0000313" key="10">
    <source>
        <dbReference type="EMBL" id="QXE22528.1"/>
    </source>
</evidence>
<gene>
    <name evidence="10" type="ORF">B6N60_01211</name>
</gene>
<dbReference type="GO" id="GO:0016020">
    <property type="term" value="C:membrane"/>
    <property type="evidence" value="ECO:0007669"/>
    <property type="project" value="TreeGrafter"/>
</dbReference>
<evidence type="ECO:0000256" key="2">
    <source>
        <dbReference type="ARBA" id="ARBA00022670"/>
    </source>
</evidence>
<dbReference type="InterPro" id="IPR034182">
    <property type="entry name" value="Kexin/furin"/>
</dbReference>
<evidence type="ECO:0000256" key="6">
    <source>
        <dbReference type="ARBA" id="ARBA00022837"/>
    </source>
</evidence>
<dbReference type="InterPro" id="IPR001343">
    <property type="entry name" value="Hemolysn_Ca-bd"/>
</dbReference>
<evidence type="ECO:0000256" key="8">
    <source>
        <dbReference type="PROSITE-ProRule" id="PRU01240"/>
    </source>
</evidence>
<dbReference type="InterPro" id="IPR023827">
    <property type="entry name" value="Peptidase_S8_Asp-AS"/>
</dbReference>
<dbReference type="RefSeq" id="WP_190602718.1">
    <property type="nucleotide sequence ID" value="NZ_CP021056.1"/>
</dbReference>
<dbReference type="AlphaFoldDB" id="A0A975Y3V6"/>
<feature type="active site" description="Charge relay system" evidence="7 8">
    <location>
        <position position="271"/>
    </location>
</feature>
<dbReference type="SUPFAM" id="SSF51120">
    <property type="entry name" value="beta-Roll"/>
    <property type="match status" value="4"/>
</dbReference>
<dbReference type="EMBL" id="CP021056">
    <property type="protein sequence ID" value="QXE22528.1"/>
    <property type="molecule type" value="Genomic_DNA"/>
</dbReference>
<dbReference type="GO" id="GO:0012505">
    <property type="term" value="C:endomembrane system"/>
    <property type="evidence" value="ECO:0007669"/>
    <property type="project" value="UniProtKB-ARBA"/>
</dbReference>
<dbReference type="Pfam" id="PF01483">
    <property type="entry name" value="P_proprotein"/>
    <property type="match status" value="1"/>
</dbReference>
<dbReference type="PRINTS" id="PR00313">
    <property type="entry name" value="CABNDNGRPT"/>
</dbReference>
<evidence type="ECO:0000313" key="11">
    <source>
        <dbReference type="Proteomes" id="UP000683511"/>
    </source>
</evidence>
<keyword evidence="4 8" id="KW-0378">Hydrolase</keyword>
<evidence type="ECO:0000256" key="1">
    <source>
        <dbReference type="ARBA" id="ARBA00005325"/>
    </source>
</evidence>
<dbReference type="Gene3D" id="2.60.120.260">
    <property type="entry name" value="Galactose-binding domain-like"/>
    <property type="match status" value="1"/>
</dbReference>
<dbReference type="InterPro" id="IPR000209">
    <property type="entry name" value="Peptidase_S8/S53_dom"/>
</dbReference>
<protein>
    <recommendedName>
        <fullName evidence="9">P/Homo B domain-containing protein</fullName>
    </recommendedName>
</protein>
<feature type="active site" description="Charge relay system" evidence="7 8">
    <location>
        <position position="50"/>
    </location>
</feature>
<dbReference type="SUPFAM" id="SSF52743">
    <property type="entry name" value="Subtilisin-like"/>
    <property type="match status" value="1"/>
</dbReference>
<evidence type="ECO:0000256" key="3">
    <source>
        <dbReference type="ARBA" id="ARBA00022729"/>
    </source>
</evidence>
<evidence type="ECO:0000259" key="9">
    <source>
        <dbReference type="PROSITE" id="PS51829"/>
    </source>
</evidence>
<evidence type="ECO:0000256" key="5">
    <source>
        <dbReference type="ARBA" id="ARBA00022825"/>
    </source>
</evidence>
<keyword evidence="6" id="KW-0106">Calcium</keyword>
<dbReference type="GO" id="GO:0005737">
    <property type="term" value="C:cytoplasm"/>
    <property type="evidence" value="ECO:0007669"/>
    <property type="project" value="UniProtKB-ARBA"/>
</dbReference>
<organism evidence="10 11">
    <name type="scientific">Richelia sinica FACHB-800</name>
    <dbReference type="NCBI Taxonomy" id="1357546"/>
    <lineage>
        <taxon>Bacteria</taxon>
        <taxon>Bacillati</taxon>
        <taxon>Cyanobacteriota</taxon>
        <taxon>Cyanophyceae</taxon>
        <taxon>Nostocales</taxon>
        <taxon>Nostocaceae</taxon>
        <taxon>Richelia</taxon>
    </lineage>
</organism>
<dbReference type="GO" id="GO:0005509">
    <property type="term" value="F:calcium ion binding"/>
    <property type="evidence" value="ECO:0007669"/>
    <property type="project" value="InterPro"/>
</dbReference>
<dbReference type="Proteomes" id="UP000683511">
    <property type="component" value="Chromosome"/>
</dbReference>
<feature type="active site" description="Charge relay system" evidence="7 8">
    <location>
        <position position="88"/>
    </location>
</feature>
<evidence type="ECO:0000256" key="4">
    <source>
        <dbReference type="ARBA" id="ARBA00022801"/>
    </source>
</evidence>
<dbReference type="PANTHER" id="PTHR42884:SF14">
    <property type="entry name" value="NEUROENDOCRINE CONVERTASE 1"/>
    <property type="match status" value="1"/>
</dbReference>